<organism evidence="1 2">
    <name type="scientific">Smittium mucronatum</name>
    <dbReference type="NCBI Taxonomy" id="133383"/>
    <lineage>
        <taxon>Eukaryota</taxon>
        <taxon>Fungi</taxon>
        <taxon>Fungi incertae sedis</taxon>
        <taxon>Zoopagomycota</taxon>
        <taxon>Kickxellomycotina</taxon>
        <taxon>Harpellomycetes</taxon>
        <taxon>Harpellales</taxon>
        <taxon>Legeriomycetaceae</taxon>
        <taxon>Smittium</taxon>
    </lineage>
</organism>
<accession>A0A1R0GQE3</accession>
<protein>
    <submittedName>
        <fullName evidence="1">Uncharacterized protein</fullName>
    </submittedName>
</protein>
<dbReference type="EMBL" id="LSSL01004954">
    <property type="protein sequence ID" value="OLY79112.1"/>
    <property type="molecule type" value="Genomic_DNA"/>
</dbReference>
<name>A0A1R0GQE3_9FUNG</name>
<feature type="non-terminal residue" evidence="1">
    <location>
        <position position="51"/>
    </location>
</feature>
<reference evidence="1 2" key="1">
    <citation type="journal article" date="2016" name="Mol. Biol. Evol.">
        <title>Genome-Wide Survey of Gut Fungi (Harpellales) Reveals the First Horizontally Transferred Ubiquitin Gene from a Mosquito Host.</title>
        <authorList>
            <person name="Wang Y."/>
            <person name="White M.M."/>
            <person name="Kvist S."/>
            <person name="Moncalvo J.M."/>
        </authorList>
    </citation>
    <scope>NUCLEOTIDE SEQUENCE [LARGE SCALE GENOMIC DNA]</scope>
    <source>
        <strain evidence="1 2">ALG-7-W6</strain>
    </source>
</reference>
<sequence length="51" mass="5697">MGIFKSTIENHINFPISIDISAAISLYVFQDLKCYPFYFPFPYPASFGGGA</sequence>
<gene>
    <name evidence="1" type="ORF">AYI68_g6827</name>
</gene>
<evidence type="ECO:0000313" key="2">
    <source>
        <dbReference type="Proteomes" id="UP000187455"/>
    </source>
</evidence>
<comment type="caution">
    <text evidence="1">The sequence shown here is derived from an EMBL/GenBank/DDBJ whole genome shotgun (WGS) entry which is preliminary data.</text>
</comment>
<dbReference type="AlphaFoldDB" id="A0A1R0GQE3"/>
<proteinExistence type="predicted"/>
<dbReference type="Proteomes" id="UP000187455">
    <property type="component" value="Unassembled WGS sequence"/>
</dbReference>
<evidence type="ECO:0000313" key="1">
    <source>
        <dbReference type="EMBL" id="OLY79112.1"/>
    </source>
</evidence>
<keyword evidence="2" id="KW-1185">Reference proteome</keyword>